<evidence type="ECO:0000313" key="2">
    <source>
        <dbReference type="EMBL" id="KZV50924.1"/>
    </source>
</evidence>
<dbReference type="AlphaFoldDB" id="A0A2Z7D1N9"/>
<evidence type="ECO:0000313" key="3">
    <source>
        <dbReference type="Proteomes" id="UP000250235"/>
    </source>
</evidence>
<accession>A0A2Z7D1N9</accession>
<sequence>MGEGDERGRRRGCRNGFVFPTFCRLSIKDVRFRHTGDRSDDPSSPKVSCIGQVRRKNRGIGFNTTAAANSSAAASRTDNIQHPHNYTKLITKFSGRTLVPPITTNNSGSRRSGSRSCRTTREMISVSDLRMTHLKRYDRDGFADPECVQAVIDVAEMDPPLPVMKRVTPPGGGGVGEVNIWKRRFNGVALKSLQIDQIHLSKSRFLPPTTV</sequence>
<dbReference type="PANTHER" id="PTHR36323">
    <property type="entry name" value="MYOTUBULARIN-LIKE PROTEIN"/>
    <property type="match status" value="1"/>
</dbReference>
<proteinExistence type="predicted"/>
<feature type="compositionally biased region" description="Low complexity" evidence="1">
    <location>
        <begin position="103"/>
        <end position="117"/>
    </location>
</feature>
<feature type="region of interest" description="Disordered" evidence="1">
    <location>
        <begin position="98"/>
        <end position="117"/>
    </location>
</feature>
<dbReference type="PANTHER" id="PTHR36323:SF1">
    <property type="entry name" value="MYOTUBULARIN-LIKE PROTEIN"/>
    <property type="match status" value="1"/>
</dbReference>
<name>A0A2Z7D1N9_9LAMI</name>
<evidence type="ECO:0000256" key="1">
    <source>
        <dbReference type="SAM" id="MobiDB-lite"/>
    </source>
</evidence>
<protein>
    <submittedName>
        <fullName evidence="2">Uncharacterized protein</fullName>
    </submittedName>
</protein>
<gene>
    <name evidence="2" type="ORF">F511_10495</name>
</gene>
<organism evidence="2 3">
    <name type="scientific">Dorcoceras hygrometricum</name>
    <dbReference type="NCBI Taxonomy" id="472368"/>
    <lineage>
        <taxon>Eukaryota</taxon>
        <taxon>Viridiplantae</taxon>
        <taxon>Streptophyta</taxon>
        <taxon>Embryophyta</taxon>
        <taxon>Tracheophyta</taxon>
        <taxon>Spermatophyta</taxon>
        <taxon>Magnoliopsida</taxon>
        <taxon>eudicotyledons</taxon>
        <taxon>Gunneridae</taxon>
        <taxon>Pentapetalae</taxon>
        <taxon>asterids</taxon>
        <taxon>lamiids</taxon>
        <taxon>Lamiales</taxon>
        <taxon>Gesneriaceae</taxon>
        <taxon>Didymocarpoideae</taxon>
        <taxon>Trichosporeae</taxon>
        <taxon>Loxocarpinae</taxon>
        <taxon>Dorcoceras</taxon>
    </lineage>
</organism>
<dbReference type="Proteomes" id="UP000250235">
    <property type="component" value="Unassembled WGS sequence"/>
</dbReference>
<dbReference type="EMBL" id="KQ992321">
    <property type="protein sequence ID" value="KZV50924.1"/>
    <property type="molecule type" value="Genomic_DNA"/>
</dbReference>
<reference evidence="2 3" key="1">
    <citation type="journal article" date="2015" name="Proc. Natl. Acad. Sci. U.S.A.">
        <title>The resurrection genome of Boea hygrometrica: A blueprint for survival of dehydration.</title>
        <authorList>
            <person name="Xiao L."/>
            <person name="Yang G."/>
            <person name="Zhang L."/>
            <person name="Yang X."/>
            <person name="Zhao S."/>
            <person name="Ji Z."/>
            <person name="Zhou Q."/>
            <person name="Hu M."/>
            <person name="Wang Y."/>
            <person name="Chen M."/>
            <person name="Xu Y."/>
            <person name="Jin H."/>
            <person name="Xiao X."/>
            <person name="Hu G."/>
            <person name="Bao F."/>
            <person name="Hu Y."/>
            <person name="Wan P."/>
            <person name="Li L."/>
            <person name="Deng X."/>
            <person name="Kuang T."/>
            <person name="Xiang C."/>
            <person name="Zhu J.K."/>
            <person name="Oliver M.J."/>
            <person name="He Y."/>
        </authorList>
    </citation>
    <scope>NUCLEOTIDE SEQUENCE [LARGE SCALE GENOMIC DNA]</scope>
    <source>
        <strain evidence="3">cv. XS01</strain>
    </source>
</reference>
<keyword evidence="3" id="KW-1185">Reference proteome</keyword>
<dbReference type="OrthoDB" id="1919827at2759"/>